<dbReference type="RefSeq" id="WP_380317399.1">
    <property type="nucleotide sequence ID" value="NZ_JBHYPW010000004.1"/>
</dbReference>
<sequence length="403" mass="43422">MTDAPKAPDAADLARRVPAELPLTFRPVADPRARQLAVFDPSLKQHAHAYRAADPRFADPALAAAWRTARRTATDAVLAAVAASRWADHLVLRGSVVLRTWFGAAAREPGDLDFVLTPADWAPQDPRTAELFADLTGAVPTAGALRFLPAEAVSEEIWTYDRVPGLRLLLPWEADGLPGGGVQLDFVFTEHLPLEPDLLEVAPGAALRVAGRELSLAWKLLWLATDCYPQPKDLYDAVLLAESTGLRYGVLREVFTGGEAWLAEAPPGPGAVPGGEPDTGTADWAHFREEYPELTTSGEELARRLAAALAPTFAEVPDAERAAWWTEGWLAPLRAAHATGGLDAAEAWLRARDASLGLTHRLLQSVLGPDTPDLLPTLLARPAWAGHARILARGNVSLERLLD</sequence>
<dbReference type="GO" id="GO:0016740">
    <property type="term" value="F:transferase activity"/>
    <property type="evidence" value="ECO:0007669"/>
    <property type="project" value="UniProtKB-KW"/>
</dbReference>
<comment type="caution">
    <text evidence="1">The sequence shown here is derived from an EMBL/GenBank/DDBJ whole genome shotgun (WGS) entry which is preliminary data.</text>
</comment>
<gene>
    <name evidence="1" type="ORF">ACFW6T_24075</name>
</gene>
<reference evidence="1 2" key="1">
    <citation type="submission" date="2024-09" db="EMBL/GenBank/DDBJ databases">
        <title>The Natural Products Discovery Center: Release of the First 8490 Sequenced Strains for Exploring Actinobacteria Biosynthetic Diversity.</title>
        <authorList>
            <person name="Kalkreuter E."/>
            <person name="Kautsar S.A."/>
            <person name="Yang D."/>
            <person name="Bader C.D."/>
            <person name="Teijaro C.N."/>
            <person name="Fluegel L."/>
            <person name="Davis C.M."/>
            <person name="Simpson J.R."/>
            <person name="Lauterbach L."/>
            <person name="Steele A.D."/>
            <person name="Gui C."/>
            <person name="Meng S."/>
            <person name="Li G."/>
            <person name="Viehrig K."/>
            <person name="Ye F."/>
            <person name="Su P."/>
            <person name="Kiefer A.F."/>
            <person name="Nichols A."/>
            <person name="Cepeda A.J."/>
            <person name="Yan W."/>
            <person name="Fan B."/>
            <person name="Jiang Y."/>
            <person name="Adhikari A."/>
            <person name="Zheng C.-J."/>
            <person name="Schuster L."/>
            <person name="Cowan T.M."/>
            <person name="Smanski M.J."/>
            <person name="Chevrette M.G."/>
            <person name="De Carvalho L.P.S."/>
            <person name="Shen B."/>
        </authorList>
    </citation>
    <scope>NUCLEOTIDE SEQUENCE [LARGE SCALE GENOMIC DNA]</scope>
    <source>
        <strain evidence="1 2">NPDC058753</strain>
    </source>
</reference>
<evidence type="ECO:0000313" key="1">
    <source>
        <dbReference type="EMBL" id="MFE1355070.1"/>
    </source>
</evidence>
<evidence type="ECO:0000313" key="2">
    <source>
        <dbReference type="Proteomes" id="UP001599542"/>
    </source>
</evidence>
<dbReference type="InterPro" id="IPR014942">
    <property type="entry name" value="AbiEii"/>
</dbReference>
<dbReference type="EMBL" id="JBHYPX010000054">
    <property type="protein sequence ID" value="MFE1355070.1"/>
    <property type="molecule type" value="Genomic_DNA"/>
</dbReference>
<keyword evidence="2" id="KW-1185">Reference proteome</keyword>
<protein>
    <submittedName>
        <fullName evidence="1">Nucleotidyl transferase AbiEii/AbiGii toxin family protein</fullName>
    </submittedName>
</protein>
<proteinExistence type="predicted"/>
<dbReference type="Pfam" id="PF08843">
    <property type="entry name" value="AbiEii"/>
    <property type="match status" value="1"/>
</dbReference>
<name>A0ABW6GQU8_9ACTN</name>
<organism evidence="1 2">
    <name type="scientific">Kitasatospora phosalacinea</name>
    <dbReference type="NCBI Taxonomy" id="2065"/>
    <lineage>
        <taxon>Bacteria</taxon>
        <taxon>Bacillati</taxon>
        <taxon>Actinomycetota</taxon>
        <taxon>Actinomycetes</taxon>
        <taxon>Kitasatosporales</taxon>
        <taxon>Streptomycetaceae</taxon>
        <taxon>Kitasatospora</taxon>
    </lineage>
</organism>
<accession>A0ABW6GQU8</accession>
<dbReference type="Proteomes" id="UP001599542">
    <property type="component" value="Unassembled WGS sequence"/>
</dbReference>
<keyword evidence="1" id="KW-0808">Transferase</keyword>